<feature type="transmembrane region" description="Helical" evidence="8">
    <location>
        <begin position="269"/>
        <end position="291"/>
    </location>
</feature>
<evidence type="ECO:0000256" key="1">
    <source>
        <dbReference type="ARBA" id="ARBA00004141"/>
    </source>
</evidence>
<evidence type="ECO:0000256" key="6">
    <source>
        <dbReference type="ARBA" id="ARBA00023136"/>
    </source>
</evidence>
<keyword evidence="6 8" id="KW-0472">Membrane</keyword>
<reference evidence="10" key="1">
    <citation type="submission" date="2023-03" db="EMBL/GenBank/DDBJ databases">
        <title>Massive genome expansion in bonnet fungi (Mycena s.s.) driven by repeated elements and novel gene families across ecological guilds.</title>
        <authorList>
            <consortium name="Lawrence Berkeley National Laboratory"/>
            <person name="Harder C.B."/>
            <person name="Miyauchi S."/>
            <person name="Viragh M."/>
            <person name="Kuo A."/>
            <person name="Thoen E."/>
            <person name="Andreopoulos B."/>
            <person name="Lu D."/>
            <person name="Skrede I."/>
            <person name="Drula E."/>
            <person name="Henrissat B."/>
            <person name="Morin E."/>
            <person name="Kohler A."/>
            <person name="Barry K."/>
            <person name="LaButti K."/>
            <person name="Morin E."/>
            <person name="Salamov A."/>
            <person name="Lipzen A."/>
            <person name="Mereny Z."/>
            <person name="Hegedus B."/>
            <person name="Baldrian P."/>
            <person name="Stursova M."/>
            <person name="Weitz H."/>
            <person name="Taylor A."/>
            <person name="Grigoriev I.V."/>
            <person name="Nagy L.G."/>
            <person name="Martin F."/>
            <person name="Kauserud H."/>
        </authorList>
    </citation>
    <scope>NUCLEOTIDE SEQUENCE</scope>
    <source>
        <strain evidence="10">CBHHK173m</strain>
    </source>
</reference>
<dbReference type="AlphaFoldDB" id="A0AAD6UAT8"/>
<keyword evidence="11" id="KW-1185">Reference proteome</keyword>
<evidence type="ECO:0000313" key="10">
    <source>
        <dbReference type="EMBL" id="KAJ7091345.1"/>
    </source>
</evidence>
<feature type="transmembrane region" description="Helical" evidence="8">
    <location>
        <begin position="350"/>
        <end position="372"/>
    </location>
</feature>
<dbReference type="PANTHER" id="PTHR43731">
    <property type="entry name" value="RHOMBOID PROTEASE"/>
    <property type="match status" value="1"/>
</dbReference>
<feature type="transmembrane region" description="Helical" evidence="8">
    <location>
        <begin position="378"/>
        <end position="398"/>
    </location>
</feature>
<feature type="domain" description="Peptidase S54 rhomboid" evidence="9">
    <location>
        <begin position="259"/>
        <end position="427"/>
    </location>
</feature>
<keyword evidence="4" id="KW-0378">Hydrolase</keyword>
<dbReference type="InterPro" id="IPR050925">
    <property type="entry name" value="Rhomboid_protease_S54"/>
</dbReference>
<dbReference type="GO" id="GO:0004252">
    <property type="term" value="F:serine-type endopeptidase activity"/>
    <property type="evidence" value="ECO:0007669"/>
    <property type="project" value="InterPro"/>
</dbReference>
<evidence type="ECO:0000256" key="2">
    <source>
        <dbReference type="ARBA" id="ARBA00009045"/>
    </source>
</evidence>
<name>A0AAD6UAT8_9AGAR</name>
<proteinExistence type="inferred from homology"/>
<feature type="compositionally biased region" description="Polar residues" evidence="7">
    <location>
        <begin position="65"/>
        <end position="80"/>
    </location>
</feature>
<dbReference type="InterPro" id="IPR035952">
    <property type="entry name" value="Rhomboid-like_sf"/>
</dbReference>
<evidence type="ECO:0000259" key="9">
    <source>
        <dbReference type="Pfam" id="PF01694"/>
    </source>
</evidence>
<sequence length="455" mass="50047">MLRLGPRRLFKPLLLPSSSVAPGRSLLLSRRPYFSSPCLAATHKSRPKSRVAVPRKSIPPALPPSSVSTEPKHPLSSQPTELHEDDLRTPAASSSVSTEPGHHPASQPAELDLRTPNSVRNQILFAGFVVFDVFLWAATRTNTEIDQLVDKLAPDGDINALDNRTLGQARAEEIIPTLVKWGALISRMTQNLPEIPRTVLNESYLNAAKKYAEAPGVTKVCWGICAFNTAIFVAWRIPRLTGFMARNFVHRPLSGLSRTLLTSVFSHEAFFHLLFNSMALLSFGAASGYYFDKQARSSPHLESTAAYHFFAFFVTAGLFSSLASHFLRLRLYNLAVSRLTTLGQSGFRPYIGGSLGASGAIYSAVVISALAFPEAHVSPIFIPISIPIQVGVGGMALLDVVGFLRGWRMFDHIAHLGGAVFGVWYYLYGPRLWDSWKAFAGSLFDDKPRKVRRVD</sequence>
<feature type="region of interest" description="Disordered" evidence="7">
    <location>
        <begin position="39"/>
        <end position="113"/>
    </location>
</feature>
<keyword evidence="5 8" id="KW-1133">Transmembrane helix</keyword>
<dbReference type="Gene3D" id="1.20.1540.10">
    <property type="entry name" value="Rhomboid-like"/>
    <property type="match status" value="1"/>
</dbReference>
<comment type="subcellular location">
    <subcellularLocation>
        <location evidence="1">Membrane</location>
        <topology evidence="1">Multi-pass membrane protein</topology>
    </subcellularLocation>
</comment>
<gene>
    <name evidence="10" type="ORF">B0H15DRAFT_835549</name>
</gene>
<evidence type="ECO:0000313" key="11">
    <source>
        <dbReference type="Proteomes" id="UP001222325"/>
    </source>
</evidence>
<evidence type="ECO:0000256" key="5">
    <source>
        <dbReference type="ARBA" id="ARBA00022989"/>
    </source>
</evidence>
<organism evidence="10 11">
    <name type="scientific">Mycena belliarum</name>
    <dbReference type="NCBI Taxonomy" id="1033014"/>
    <lineage>
        <taxon>Eukaryota</taxon>
        <taxon>Fungi</taxon>
        <taxon>Dikarya</taxon>
        <taxon>Basidiomycota</taxon>
        <taxon>Agaricomycotina</taxon>
        <taxon>Agaricomycetes</taxon>
        <taxon>Agaricomycetidae</taxon>
        <taxon>Agaricales</taxon>
        <taxon>Marasmiineae</taxon>
        <taxon>Mycenaceae</taxon>
        <taxon>Mycena</taxon>
    </lineage>
</organism>
<dbReference type="Pfam" id="PF01694">
    <property type="entry name" value="Rhomboid"/>
    <property type="match status" value="1"/>
</dbReference>
<evidence type="ECO:0000256" key="3">
    <source>
        <dbReference type="ARBA" id="ARBA00022692"/>
    </source>
</evidence>
<dbReference type="GO" id="GO:0006465">
    <property type="term" value="P:signal peptide processing"/>
    <property type="evidence" value="ECO:0007669"/>
    <property type="project" value="TreeGrafter"/>
</dbReference>
<evidence type="ECO:0000256" key="7">
    <source>
        <dbReference type="SAM" id="MobiDB-lite"/>
    </source>
</evidence>
<accession>A0AAD6UAT8</accession>
<comment type="caution">
    <text evidence="10">The sequence shown here is derived from an EMBL/GenBank/DDBJ whole genome shotgun (WGS) entry which is preliminary data.</text>
</comment>
<evidence type="ECO:0000256" key="8">
    <source>
        <dbReference type="SAM" id="Phobius"/>
    </source>
</evidence>
<feature type="transmembrane region" description="Helical" evidence="8">
    <location>
        <begin position="410"/>
        <end position="427"/>
    </location>
</feature>
<dbReference type="PANTHER" id="PTHR43731:SF14">
    <property type="entry name" value="PRESENILIN-ASSOCIATED RHOMBOID-LIKE PROTEIN, MITOCHONDRIAL"/>
    <property type="match status" value="1"/>
</dbReference>
<dbReference type="GO" id="GO:0016020">
    <property type="term" value="C:membrane"/>
    <property type="evidence" value="ECO:0007669"/>
    <property type="project" value="UniProtKB-SubCell"/>
</dbReference>
<comment type="similarity">
    <text evidence="2">Belongs to the peptidase S54 family.</text>
</comment>
<dbReference type="EMBL" id="JARJCN010000020">
    <property type="protein sequence ID" value="KAJ7091345.1"/>
    <property type="molecule type" value="Genomic_DNA"/>
</dbReference>
<dbReference type="Proteomes" id="UP001222325">
    <property type="component" value="Unassembled WGS sequence"/>
</dbReference>
<dbReference type="SUPFAM" id="SSF144091">
    <property type="entry name" value="Rhomboid-like"/>
    <property type="match status" value="1"/>
</dbReference>
<protein>
    <recommendedName>
        <fullName evidence="9">Peptidase S54 rhomboid domain-containing protein</fullName>
    </recommendedName>
</protein>
<keyword evidence="3 8" id="KW-0812">Transmembrane</keyword>
<dbReference type="InterPro" id="IPR022764">
    <property type="entry name" value="Peptidase_S54_rhomboid_dom"/>
</dbReference>
<feature type="transmembrane region" description="Helical" evidence="8">
    <location>
        <begin position="306"/>
        <end position="329"/>
    </location>
</feature>
<evidence type="ECO:0000256" key="4">
    <source>
        <dbReference type="ARBA" id="ARBA00022801"/>
    </source>
</evidence>